<sequence>MLKKSSPYPSSPSHKEILGPSKCNSVVIDMMDGERRQNAHIADPWLASDDLGGPREKVTYNTSSLTFISIASARCAPALPRKAKKRRKCEQTMLSAEDSNESIGGIILHGVKMASPDWCIAVMTLVIIATSTRSHGFEVTGTYRDLKGFAKLHAAGIDKESGDIVVSSSESIAKLDKKLNLVTTVHSGIGNVSSSTSLVINEHFKSVILCSFGGGCESRAMKDLSILYSTKNPDVPKNAKSESIVTLSPDSSKLFLANDYSNEDESITQTVPILSIMSSHNFSSTPLFALSHKRLPKSYFVKYLYSFAQSNVVTKDTITKISRICKDDNKFLSHVEIQLDCVLNSTNQFSTAQTAHYDPSAEKVYVSFTKSSSMSSAICVFDLKDVDKMMNQVNVKPDFCGQSKHADQYRAIEGTIPMFQQPFLTLPGSVVKSLVTHTEKNYVEIYLGTRNGLLRKAVYSADGVVSIVDDLDLGPGNKVKGHMFLSNNGDALCTRHKDCPSDSVTPAWLPSRDGVCAELTDHTLLEVEFQVDGRTVAKRDVSLYDCQQNTNCTSCTESGFECKWCHYRGMCVNKDMDSCRDQTAPAIMLSGKCPRLETSSHDTDPDQMSNVLCVFTYEGNVTFAQGHITSSNLQCDPLKFEFSDVLPIVTAQFTVTTGKTSCLGMDAEYECGWCTGGFPACSLQADCPASDWLDRNAICPNPQILRFSPLSAPITGRTNISVTGLNLGKTFLCQLTGPRRVKEGVIKVTVAKQYTVKSQNHLLFVDPNVTSVTPQKGPVSGGTTIMIGGEYMNAGTMTTVDVGGSPCDVISSNMSSLECVTSQMVALSNEVELEVNFGGHRKLLPEKFTYVNDPEISQIEPKMTILSGGTSITAMGSNLHYIQKPEFFKCRLLPLTGWLVCKTPQVQFPGENITETSPREVHYGFNLDGVTAFRNISKQPNFGPMLYYPDPRFEMFPPPGGQAGKKFEKDQKLIIKGNFRRVSPLVQDLNVTVGGSPCSKPMATDDALSCDPPAQPSVVDGKGNSQVMLLIGNMKEEVGYVKYYSQDDDEKPIAVGIILGVVIPIIAIIVLLAFCVIRRHRKNKPSKDYIPDVWKEETQKDEEMELNHVAVKADMNGSIPDDRDIGPYIEELLSKVEADTTKQSIRQLLISRRKLHIGDVIAKGVFGVTHKATFTEADEDTAKEVAVKTIQGSKSDSESVSNFLQTISHLRDLQHPGIVPISGVCITVADDPMLNLTIQELLDFGQQIAEAMNYLSSHSVVHGNLALRNCLVSDERQVQVSEYGTYQDMFSVDVYRNTDDKHKSLLKWAAPEVIEAEDFSAVTSYSDVWSYGVVLWELLTRGVTPYPDVENSSILEHVKEGNRLKKPKQCPEDVYNVMVQCWALEASARPSFQQISADLQGFTGPSIDDPGVGEKTPLQNNIEVDQETS</sequence>
<dbReference type="InterPro" id="IPR036352">
    <property type="entry name" value="Semap_dom_sf"/>
</dbReference>
<dbReference type="SMART" id="SM00630">
    <property type="entry name" value="Sema"/>
    <property type="match status" value="1"/>
</dbReference>
<evidence type="ECO:0000256" key="2">
    <source>
        <dbReference type="ARBA" id="ARBA00019839"/>
    </source>
</evidence>
<keyword evidence="21" id="KW-1185">Reference proteome</keyword>
<dbReference type="InterPro" id="IPR013783">
    <property type="entry name" value="Ig-like_fold"/>
</dbReference>
<keyword evidence="10" id="KW-0325">Glycoprotein</keyword>
<dbReference type="InterPro" id="IPR016201">
    <property type="entry name" value="PSI"/>
</dbReference>
<dbReference type="SMART" id="SM00429">
    <property type="entry name" value="IPT"/>
    <property type="match status" value="2"/>
</dbReference>
<keyword evidence="5" id="KW-0677">Repeat</keyword>
<evidence type="ECO:0000313" key="21">
    <source>
        <dbReference type="Proteomes" id="UP001164746"/>
    </source>
</evidence>
<dbReference type="EMBL" id="CP111025">
    <property type="protein sequence ID" value="WAR26141.1"/>
    <property type="molecule type" value="Genomic_DNA"/>
</dbReference>
<dbReference type="InterPro" id="IPR000719">
    <property type="entry name" value="Prot_kinase_dom"/>
</dbReference>
<dbReference type="PROSITE" id="PS50011">
    <property type="entry name" value="PROTEIN_KINASE_DOM"/>
    <property type="match status" value="1"/>
</dbReference>
<dbReference type="SUPFAM" id="SSF81296">
    <property type="entry name" value="E set domains"/>
    <property type="match status" value="2"/>
</dbReference>
<evidence type="ECO:0000313" key="20">
    <source>
        <dbReference type="EMBL" id="WAR26141.1"/>
    </source>
</evidence>
<keyword evidence="7 17" id="KW-1133">Transmembrane helix</keyword>
<evidence type="ECO:0000259" key="18">
    <source>
        <dbReference type="PROSITE" id="PS50011"/>
    </source>
</evidence>
<dbReference type="InterPro" id="IPR011009">
    <property type="entry name" value="Kinase-like_dom_sf"/>
</dbReference>
<evidence type="ECO:0000256" key="6">
    <source>
        <dbReference type="ARBA" id="ARBA00022843"/>
    </source>
</evidence>
<feature type="transmembrane region" description="Helical" evidence="17">
    <location>
        <begin position="1053"/>
        <end position="1077"/>
    </location>
</feature>
<dbReference type="InterPro" id="IPR002909">
    <property type="entry name" value="IPT_dom"/>
</dbReference>
<evidence type="ECO:0000256" key="10">
    <source>
        <dbReference type="ARBA" id="ARBA00023180"/>
    </source>
</evidence>
<evidence type="ECO:0000256" key="12">
    <source>
        <dbReference type="ARBA" id="ARBA00033031"/>
    </source>
</evidence>
<accession>A0ABY7G4B8</accession>
<dbReference type="Pfam" id="PF07714">
    <property type="entry name" value="PK_Tyr_Ser-Thr"/>
    <property type="match status" value="2"/>
</dbReference>
<dbReference type="Gene3D" id="1.10.510.10">
    <property type="entry name" value="Transferase(Phosphotransferase) domain 1"/>
    <property type="match status" value="1"/>
</dbReference>
<evidence type="ECO:0000256" key="13">
    <source>
        <dbReference type="ARBA" id="ARBA00033117"/>
    </source>
</evidence>
<dbReference type="PANTHER" id="PTHR22625">
    <property type="entry name" value="PLEXIN"/>
    <property type="match status" value="1"/>
</dbReference>
<dbReference type="InterPro" id="IPR015943">
    <property type="entry name" value="WD40/YVTN_repeat-like_dom_sf"/>
</dbReference>
<feature type="domain" description="Sema" evidence="19">
    <location>
        <begin position="319"/>
        <end position="505"/>
    </location>
</feature>
<feature type="region of interest" description="Disordered" evidence="16">
    <location>
        <begin position="1403"/>
        <end position="1429"/>
    </location>
</feature>
<comment type="caution">
    <text evidence="15">Lacks conserved residue(s) required for the propagation of feature annotation.</text>
</comment>
<evidence type="ECO:0000256" key="11">
    <source>
        <dbReference type="ARBA" id="ARBA00030820"/>
    </source>
</evidence>
<dbReference type="PANTHER" id="PTHR22625:SF70">
    <property type="entry name" value="PLEXIN A, ISOFORM A"/>
    <property type="match status" value="1"/>
</dbReference>
<evidence type="ECO:0000256" key="7">
    <source>
        <dbReference type="ARBA" id="ARBA00022989"/>
    </source>
</evidence>
<dbReference type="Gene3D" id="2.130.10.10">
    <property type="entry name" value="YVTN repeat-like/Quinoprotein amine dehydrogenase"/>
    <property type="match status" value="1"/>
</dbReference>
<evidence type="ECO:0000256" key="15">
    <source>
        <dbReference type="PROSITE-ProRule" id="PRU00352"/>
    </source>
</evidence>
<dbReference type="CDD" id="cd00102">
    <property type="entry name" value="IPT"/>
    <property type="match status" value="1"/>
</dbReference>
<evidence type="ECO:0000256" key="4">
    <source>
        <dbReference type="ARBA" id="ARBA00022729"/>
    </source>
</evidence>
<comment type="subcellular location">
    <subcellularLocation>
        <location evidence="1">Membrane</location>
        <topology evidence="1">Single-pass membrane protein</topology>
    </subcellularLocation>
</comment>
<dbReference type="PRINTS" id="PR00109">
    <property type="entry name" value="TYRKINASE"/>
</dbReference>
<dbReference type="InterPro" id="IPR014756">
    <property type="entry name" value="Ig_E-set"/>
</dbReference>
<dbReference type="Gene3D" id="2.60.40.10">
    <property type="entry name" value="Immunoglobulins"/>
    <property type="match status" value="2"/>
</dbReference>
<dbReference type="Proteomes" id="UP001164746">
    <property type="component" value="Chromosome 14"/>
</dbReference>
<dbReference type="SUPFAM" id="SSF56112">
    <property type="entry name" value="Protein kinase-like (PK-like)"/>
    <property type="match status" value="1"/>
</dbReference>
<name>A0ABY7G4B8_MYAAR</name>
<feature type="domain" description="Protein kinase" evidence="18">
    <location>
        <begin position="1155"/>
        <end position="1403"/>
    </location>
</feature>
<proteinExistence type="predicted"/>
<dbReference type="InterPro" id="IPR031148">
    <property type="entry name" value="Plexin"/>
</dbReference>
<evidence type="ECO:0000256" key="3">
    <source>
        <dbReference type="ARBA" id="ARBA00022692"/>
    </source>
</evidence>
<dbReference type="SMART" id="SM00423">
    <property type="entry name" value="PSI"/>
    <property type="match status" value="2"/>
</dbReference>
<dbReference type="SUPFAM" id="SSF101912">
    <property type="entry name" value="Sema domain"/>
    <property type="match status" value="1"/>
</dbReference>
<evidence type="ECO:0000256" key="14">
    <source>
        <dbReference type="ARBA" id="ARBA00033136"/>
    </source>
</evidence>
<reference evidence="20" key="1">
    <citation type="submission" date="2022-11" db="EMBL/GenBank/DDBJ databases">
        <title>Centuries of genome instability and evolution in soft-shell clam transmissible cancer (bioRxiv).</title>
        <authorList>
            <person name="Hart S.F.M."/>
            <person name="Yonemitsu M.A."/>
            <person name="Giersch R.M."/>
            <person name="Beal B.F."/>
            <person name="Arriagada G."/>
            <person name="Davis B.W."/>
            <person name="Ostrander E.A."/>
            <person name="Goff S.P."/>
            <person name="Metzger M.J."/>
        </authorList>
    </citation>
    <scope>NUCLEOTIDE SEQUENCE</scope>
    <source>
        <strain evidence="20">MELC-2E11</strain>
        <tissue evidence="20">Siphon/mantle</tissue>
    </source>
</reference>
<keyword evidence="3 17" id="KW-0812">Transmembrane</keyword>
<keyword evidence="6" id="KW-0832">Ubl conjugation</keyword>
<evidence type="ECO:0000256" key="16">
    <source>
        <dbReference type="SAM" id="MobiDB-lite"/>
    </source>
</evidence>
<organism evidence="20 21">
    <name type="scientific">Mya arenaria</name>
    <name type="common">Soft-shell clam</name>
    <dbReference type="NCBI Taxonomy" id="6604"/>
    <lineage>
        <taxon>Eukaryota</taxon>
        <taxon>Metazoa</taxon>
        <taxon>Spiralia</taxon>
        <taxon>Lophotrochozoa</taxon>
        <taxon>Mollusca</taxon>
        <taxon>Bivalvia</taxon>
        <taxon>Autobranchia</taxon>
        <taxon>Heteroconchia</taxon>
        <taxon>Euheterodonta</taxon>
        <taxon>Imparidentia</taxon>
        <taxon>Neoheterodontei</taxon>
        <taxon>Myida</taxon>
        <taxon>Myoidea</taxon>
        <taxon>Myidae</taxon>
        <taxon>Mya</taxon>
    </lineage>
</organism>
<evidence type="ECO:0000256" key="17">
    <source>
        <dbReference type="SAM" id="Phobius"/>
    </source>
</evidence>
<dbReference type="InterPro" id="IPR001245">
    <property type="entry name" value="Ser-Thr/Tyr_kinase_cat_dom"/>
</dbReference>
<keyword evidence="9" id="KW-1015">Disulfide bond</keyword>
<evidence type="ECO:0000256" key="1">
    <source>
        <dbReference type="ARBA" id="ARBA00004167"/>
    </source>
</evidence>
<keyword evidence="8 17" id="KW-0472">Membrane</keyword>
<dbReference type="InterPro" id="IPR001627">
    <property type="entry name" value="Semap_dom"/>
</dbReference>
<protein>
    <recommendedName>
        <fullName evidence="2">Hepatocyte growth factor receptor</fullName>
    </recommendedName>
    <alternativeName>
        <fullName evidence="14">HGF/SF receptor</fullName>
    </alternativeName>
    <alternativeName>
        <fullName evidence="13">Proto-oncogene c-Met</fullName>
    </alternativeName>
    <alternativeName>
        <fullName evidence="11">Scatter factor receptor</fullName>
    </alternativeName>
    <alternativeName>
        <fullName evidence="12">Tyrosine-protein kinase Met</fullName>
    </alternativeName>
</protein>
<gene>
    <name evidence="20" type="ORF">MAR_011845</name>
</gene>
<dbReference type="Pfam" id="PF01833">
    <property type="entry name" value="TIG"/>
    <property type="match status" value="1"/>
</dbReference>
<evidence type="ECO:0000259" key="19">
    <source>
        <dbReference type="PROSITE" id="PS51004"/>
    </source>
</evidence>
<dbReference type="CDD" id="cd00192">
    <property type="entry name" value="PTKc"/>
    <property type="match status" value="1"/>
</dbReference>
<dbReference type="PROSITE" id="PS51004">
    <property type="entry name" value="SEMA"/>
    <property type="match status" value="1"/>
</dbReference>
<dbReference type="Gene3D" id="3.30.200.20">
    <property type="entry name" value="Phosphorylase Kinase, domain 1"/>
    <property type="match status" value="1"/>
</dbReference>
<evidence type="ECO:0000256" key="5">
    <source>
        <dbReference type="ARBA" id="ARBA00022737"/>
    </source>
</evidence>
<keyword evidence="4" id="KW-0732">Signal</keyword>
<evidence type="ECO:0000256" key="9">
    <source>
        <dbReference type="ARBA" id="ARBA00023157"/>
    </source>
</evidence>
<evidence type="ECO:0000256" key="8">
    <source>
        <dbReference type="ARBA" id="ARBA00023136"/>
    </source>
</evidence>